<evidence type="ECO:0000256" key="3">
    <source>
        <dbReference type="ARBA" id="ARBA00022528"/>
    </source>
</evidence>
<evidence type="ECO:0000256" key="6">
    <source>
        <dbReference type="ARBA" id="ARBA00022946"/>
    </source>
</evidence>
<organism evidence="11 12">
    <name type="scientific">Ensete ventricosum</name>
    <name type="common">Abyssinian banana</name>
    <name type="synonym">Musa ensete</name>
    <dbReference type="NCBI Taxonomy" id="4639"/>
    <lineage>
        <taxon>Eukaryota</taxon>
        <taxon>Viridiplantae</taxon>
        <taxon>Streptophyta</taxon>
        <taxon>Embryophyta</taxon>
        <taxon>Tracheophyta</taxon>
        <taxon>Spermatophyta</taxon>
        <taxon>Magnoliopsida</taxon>
        <taxon>Liliopsida</taxon>
        <taxon>Zingiberales</taxon>
        <taxon>Musaceae</taxon>
        <taxon>Ensete</taxon>
    </lineage>
</organism>
<dbReference type="InterPro" id="IPR004696">
    <property type="entry name" value="Tpt_PEP_transl"/>
</dbReference>
<protein>
    <recommendedName>
        <fullName evidence="10">Sugar phosphate transporter domain-containing protein</fullName>
    </recommendedName>
</protein>
<evidence type="ECO:0000256" key="9">
    <source>
        <dbReference type="SAM" id="Phobius"/>
    </source>
</evidence>
<evidence type="ECO:0000313" key="11">
    <source>
        <dbReference type="EMBL" id="KAJ8490778.1"/>
    </source>
</evidence>
<evidence type="ECO:0000256" key="7">
    <source>
        <dbReference type="ARBA" id="ARBA00022989"/>
    </source>
</evidence>
<evidence type="ECO:0000256" key="2">
    <source>
        <dbReference type="ARBA" id="ARBA00022448"/>
    </source>
</evidence>
<sequence length="401" mass="43541">MQSAVLSPSSTPLLRNSKNPPALRPNLLLLPRISCRSRLQPLAAAASCSHGLPGAPRPLVSLPSLSDRRPDDRYAVRATSVPDSASAGDGATVSSGLLQTLQLGSLFGLWYLFNIYFNIYNKQVLKVFQFPLTITTVQFAVGTCLVLFMWTTNLYKRPKISASQLAAILPLAAVHTMGNLFTNMSLGKVAVSFTHTIKAMEPFFSVLLSAFFLGEMPTIWVVASLVPIVGGVALASLTEASFNWAGFWSAMASNVTFQSRNVLSKKVMVKKEESLDNINLFSIITVMSFVLLAPATLFVEGIKFTPSYLQSSGLNLKETYMRSCLAALCFHAYQQVSYMILARVSPVTHSVGNCVKRVVVIVTSVLFFRTPVSPINSLGTGIALAGVFLYSRVKKIKPKTA</sequence>
<name>A0AAV8PHJ9_ENSVE</name>
<feature type="transmembrane region" description="Helical" evidence="9">
    <location>
        <begin position="101"/>
        <end position="120"/>
    </location>
</feature>
<dbReference type="InterPro" id="IPR037185">
    <property type="entry name" value="EmrE-like"/>
</dbReference>
<dbReference type="InterPro" id="IPR050186">
    <property type="entry name" value="TPT_transporter"/>
</dbReference>
<reference evidence="11 12" key="1">
    <citation type="submission" date="2022-12" db="EMBL/GenBank/DDBJ databases">
        <title>Chromosome-scale assembly of the Ensete ventricosum genome.</title>
        <authorList>
            <person name="Dussert Y."/>
            <person name="Stocks J."/>
            <person name="Wendawek A."/>
            <person name="Woldeyes F."/>
            <person name="Nichols R.A."/>
            <person name="Borrell J.S."/>
        </authorList>
    </citation>
    <scope>NUCLEOTIDE SEQUENCE [LARGE SCALE GENOMIC DNA]</scope>
    <source>
        <strain evidence="12">cv. Maze</strain>
        <tissue evidence="11">Seeds</tissue>
    </source>
</reference>
<dbReference type="Pfam" id="PF03151">
    <property type="entry name" value="TPT"/>
    <property type="match status" value="1"/>
</dbReference>
<feature type="transmembrane region" description="Helical" evidence="9">
    <location>
        <begin position="278"/>
        <end position="299"/>
    </location>
</feature>
<feature type="transmembrane region" description="Helical" evidence="9">
    <location>
        <begin position="241"/>
        <end position="257"/>
    </location>
</feature>
<keyword evidence="5 9" id="KW-0812">Transmembrane</keyword>
<feature type="transmembrane region" description="Helical" evidence="9">
    <location>
        <begin position="203"/>
        <end position="229"/>
    </location>
</feature>
<evidence type="ECO:0000259" key="10">
    <source>
        <dbReference type="Pfam" id="PF03151"/>
    </source>
</evidence>
<gene>
    <name evidence="11" type="ORF">OPV22_012499</name>
</gene>
<keyword evidence="2" id="KW-0813">Transport</keyword>
<dbReference type="GO" id="GO:0046943">
    <property type="term" value="F:carboxylic acid transmembrane transporter activity"/>
    <property type="evidence" value="ECO:0007669"/>
    <property type="project" value="UniProtKB-ARBA"/>
</dbReference>
<feature type="transmembrane region" description="Helical" evidence="9">
    <location>
        <begin position="375"/>
        <end position="393"/>
    </location>
</feature>
<dbReference type="InterPro" id="IPR004853">
    <property type="entry name" value="Sugar_P_trans_dom"/>
</dbReference>
<comment type="caution">
    <text evidence="11">The sequence shown here is derived from an EMBL/GenBank/DDBJ whole genome shotgun (WGS) entry which is preliminary data.</text>
</comment>
<keyword evidence="3" id="KW-0150">Chloroplast</keyword>
<dbReference type="Proteomes" id="UP001222027">
    <property type="component" value="Unassembled WGS sequence"/>
</dbReference>
<dbReference type="GO" id="GO:0015718">
    <property type="term" value="P:monocarboxylic acid transport"/>
    <property type="evidence" value="ECO:0007669"/>
    <property type="project" value="UniProtKB-ARBA"/>
</dbReference>
<keyword evidence="12" id="KW-1185">Reference proteome</keyword>
<feature type="transmembrane region" description="Helical" evidence="9">
    <location>
        <begin position="162"/>
        <end position="182"/>
    </location>
</feature>
<comment type="subcellular location">
    <subcellularLocation>
        <location evidence="1">Plastid</location>
        <location evidence="1">Chloroplast membrane</location>
        <topology evidence="1">Multi-pass membrane protein</topology>
    </subcellularLocation>
</comment>
<feature type="domain" description="Sugar phosphate transporter" evidence="10">
    <location>
        <begin position="101"/>
        <end position="391"/>
    </location>
</feature>
<dbReference type="GO" id="GO:0031969">
    <property type="term" value="C:chloroplast membrane"/>
    <property type="evidence" value="ECO:0007669"/>
    <property type="project" value="UniProtKB-SubCell"/>
</dbReference>
<dbReference type="SUPFAM" id="SSF103481">
    <property type="entry name" value="Multidrug resistance efflux transporter EmrE"/>
    <property type="match status" value="2"/>
</dbReference>
<evidence type="ECO:0000256" key="5">
    <source>
        <dbReference type="ARBA" id="ARBA00022692"/>
    </source>
</evidence>
<evidence type="ECO:0000256" key="4">
    <source>
        <dbReference type="ARBA" id="ARBA00022640"/>
    </source>
</evidence>
<dbReference type="NCBIfam" id="TIGR00817">
    <property type="entry name" value="tpt"/>
    <property type="match status" value="1"/>
</dbReference>
<evidence type="ECO:0000313" key="12">
    <source>
        <dbReference type="Proteomes" id="UP001222027"/>
    </source>
</evidence>
<accession>A0AAV8PHJ9</accession>
<proteinExistence type="predicted"/>
<evidence type="ECO:0000256" key="1">
    <source>
        <dbReference type="ARBA" id="ARBA00004508"/>
    </source>
</evidence>
<dbReference type="PANTHER" id="PTHR11132">
    <property type="entry name" value="SOLUTE CARRIER FAMILY 35"/>
    <property type="match status" value="1"/>
</dbReference>
<keyword evidence="8 9" id="KW-0472">Membrane</keyword>
<keyword evidence="4" id="KW-0934">Plastid</keyword>
<keyword evidence="7 9" id="KW-1133">Transmembrane helix</keyword>
<keyword evidence="6" id="KW-0809">Transit peptide</keyword>
<dbReference type="EMBL" id="JAQQAF010000004">
    <property type="protein sequence ID" value="KAJ8490778.1"/>
    <property type="molecule type" value="Genomic_DNA"/>
</dbReference>
<evidence type="ECO:0000256" key="8">
    <source>
        <dbReference type="ARBA" id="ARBA00023136"/>
    </source>
</evidence>
<dbReference type="AlphaFoldDB" id="A0AAV8PHJ9"/>
<feature type="transmembrane region" description="Helical" evidence="9">
    <location>
        <begin position="132"/>
        <end position="150"/>
    </location>
</feature>
<dbReference type="GO" id="GO:0015605">
    <property type="term" value="F:organophosphate ester transmembrane transporter activity"/>
    <property type="evidence" value="ECO:0007669"/>
    <property type="project" value="UniProtKB-ARBA"/>
</dbReference>